<dbReference type="AlphaFoldDB" id="A0A921MNN2"/>
<sequence length="145" mass="16051">MRLEVGRVDIDPAKIMKKRGMGSSKDAQRFLAATVRRFCDPYVPMAQGTLKNTSQVLSDGSGVLYPQPYAHYQYEGKVMGPNVPLTEGGQVVGFFSPRAPKHYTGGAMQYHGAPTRGPYWDKRMMADRRTDVVDAFAGYVGGERE</sequence>
<dbReference type="RefSeq" id="WP_294756042.1">
    <property type="nucleotide sequence ID" value="NZ_DYUC01000106.1"/>
</dbReference>
<dbReference type="Pfam" id="PF11114">
    <property type="entry name" value="Minor_capsid_2"/>
    <property type="match status" value="1"/>
</dbReference>
<dbReference type="Proteomes" id="UP000760668">
    <property type="component" value="Unassembled WGS sequence"/>
</dbReference>
<accession>A0A921MNN2</accession>
<comment type="caution">
    <text evidence="1">The sequence shown here is derived from an EMBL/GenBank/DDBJ whole genome shotgun (WGS) entry which is preliminary data.</text>
</comment>
<organism evidence="1 2">
    <name type="scientific">Pseudoflavonifractor capillosus</name>
    <dbReference type="NCBI Taxonomy" id="106588"/>
    <lineage>
        <taxon>Bacteria</taxon>
        <taxon>Bacillati</taxon>
        <taxon>Bacillota</taxon>
        <taxon>Clostridia</taxon>
        <taxon>Eubacteriales</taxon>
        <taxon>Oscillospiraceae</taxon>
        <taxon>Pseudoflavonifractor</taxon>
    </lineage>
</organism>
<gene>
    <name evidence="1" type="ORF">K8V01_10640</name>
</gene>
<evidence type="ECO:0000313" key="2">
    <source>
        <dbReference type="Proteomes" id="UP000760668"/>
    </source>
</evidence>
<evidence type="ECO:0000313" key="1">
    <source>
        <dbReference type="EMBL" id="HJG87460.1"/>
    </source>
</evidence>
<dbReference type="InterPro" id="IPR021080">
    <property type="entry name" value="Minor_capsid_protein"/>
</dbReference>
<reference evidence="1" key="2">
    <citation type="submission" date="2021-09" db="EMBL/GenBank/DDBJ databases">
        <authorList>
            <person name="Gilroy R."/>
        </authorList>
    </citation>
    <scope>NUCLEOTIDE SEQUENCE</scope>
    <source>
        <strain evidence="1">CHK179-5677</strain>
    </source>
</reference>
<reference evidence="1" key="1">
    <citation type="journal article" date="2021" name="PeerJ">
        <title>Extensive microbial diversity within the chicken gut microbiome revealed by metagenomics and culture.</title>
        <authorList>
            <person name="Gilroy R."/>
            <person name="Ravi A."/>
            <person name="Getino M."/>
            <person name="Pursley I."/>
            <person name="Horton D.L."/>
            <person name="Alikhan N.F."/>
            <person name="Baker D."/>
            <person name="Gharbi K."/>
            <person name="Hall N."/>
            <person name="Watson M."/>
            <person name="Adriaenssens E.M."/>
            <person name="Foster-Nyarko E."/>
            <person name="Jarju S."/>
            <person name="Secka A."/>
            <person name="Antonio M."/>
            <person name="Oren A."/>
            <person name="Chaudhuri R.R."/>
            <person name="La Ragione R."/>
            <person name="Hildebrand F."/>
            <person name="Pallen M.J."/>
        </authorList>
    </citation>
    <scope>NUCLEOTIDE SEQUENCE</scope>
    <source>
        <strain evidence="1">CHK179-5677</strain>
    </source>
</reference>
<dbReference type="EMBL" id="DYUC01000106">
    <property type="protein sequence ID" value="HJG87460.1"/>
    <property type="molecule type" value="Genomic_DNA"/>
</dbReference>
<protein>
    <submittedName>
        <fullName evidence="1">Minor capsid protein</fullName>
    </submittedName>
</protein>
<name>A0A921MNN2_9FIRM</name>
<proteinExistence type="predicted"/>